<sequence length="205" mass="21367">MTNIAVIYYSSTGNVHRLAEAAATAAEKAGAEVRLRRIADPAEETHVPGTEDAAAAHRAGTRDLPEASLDDLDWADGILIGSPVRFGLPAAAVSRFIDTTAPLSISGGLADKAVSAFTSGSAPHGGHETTILALHNAFCHWGSLIIANGSTDPVLFRPENGNPYGTSAVSRNQPGRVHEENLAAVEYQARRVVRVAALARALKAG</sequence>
<evidence type="ECO:0000313" key="4">
    <source>
        <dbReference type="Proteomes" id="UP000249340"/>
    </source>
</evidence>
<dbReference type="KEGG" id="stri:C7M71_014755"/>
<evidence type="ECO:0000256" key="1">
    <source>
        <dbReference type="SAM" id="MobiDB-lite"/>
    </source>
</evidence>
<evidence type="ECO:0000313" key="3">
    <source>
        <dbReference type="EMBL" id="AXI78502.1"/>
    </source>
</evidence>
<dbReference type="PANTHER" id="PTHR30546">
    <property type="entry name" value="FLAVODOXIN-RELATED PROTEIN WRBA-RELATED"/>
    <property type="match status" value="1"/>
</dbReference>
<dbReference type="OrthoDB" id="9801479at2"/>
<dbReference type="InterPro" id="IPR005025">
    <property type="entry name" value="FMN_Rdtase-like_dom"/>
</dbReference>
<dbReference type="RefSeq" id="WP_111488746.1">
    <property type="nucleotide sequence ID" value="NZ_CP031264.1"/>
</dbReference>
<dbReference type="AlphaFoldDB" id="A0A345SXP7"/>
<protein>
    <submittedName>
        <fullName evidence="3">NAD(P)H dehydrogenase</fullName>
    </submittedName>
</protein>
<keyword evidence="4" id="KW-1185">Reference proteome</keyword>
<dbReference type="InterPro" id="IPR008254">
    <property type="entry name" value="Flavodoxin/NO_synth"/>
</dbReference>
<dbReference type="Gene3D" id="3.40.50.360">
    <property type="match status" value="1"/>
</dbReference>
<feature type="region of interest" description="Disordered" evidence="1">
    <location>
        <begin position="41"/>
        <end position="62"/>
    </location>
</feature>
<accession>A0A345SXP7</accession>
<reference evidence="4" key="1">
    <citation type="submission" date="2018-07" db="EMBL/GenBank/DDBJ databases">
        <title>Streptacidiphilus bronchialis DSM 106435 chromosome.</title>
        <authorList>
            <person name="Batra D."/>
            <person name="Gulvik C.A."/>
        </authorList>
    </citation>
    <scope>NUCLEOTIDE SEQUENCE [LARGE SCALE GENOMIC DNA]</scope>
    <source>
        <strain evidence="4">DSM 106435</strain>
    </source>
</reference>
<dbReference type="InterPro" id="IPR029039">
    <property type="entry name" value="Flavoprotein-like_sf"/>
</dbReference>
<dbReference type="PROSITE" id="PS50902">
    <property type="entry name" value="FLAVODOXIN_LIKE"/>
    <property type="match status" value="1"/>
</dbReference>
<organism evidence="3 4">
    <name type="scientific">Peterkaempfera bronchialis</name>
    <dbReference type="NCBI Taxonomy" id="2126346"/>
    <lineage>
        <taxon>Bacteria</taxon>
        <taxon>Bacillati</taxon>
        <taxon>Actinomycetota</taxon>
        <taxon>Actinomycetes</taxon>
        <taxon>Kitasatosporales</taxon>
        <taxon>Streptomycetaceae</taxon>
        <taxon>Peterkaempfera</taxon>
    </lineage>
</organism>
<feature type="domain" description="Flavodoxin-like" evidence="2">
    <location>
        <begin position="4"/>
        <end position="193"/>
    </location>
</feature>
<dbReference type="SUPFAM" id="SSF52218">
    <property type="entry name" value="Flavoproteins"/>
    <property type="match status" value="1"/>
</dbReference>
<name>A0A345SXP7_9ACTN</name>
<dbReference type="Proteomes" id="UP000249340">
    <property type="component" value="Chromosome"/>
</dbReference>
<dbReference type="PANTHER" id="PTHR30546:SF23">
    <property type="entry name" value="FLAVOPROTEIN-LIKE PROTEIN YCP4-RELATED"/>
    <property type="match status" value="1"/>
</dbReference>
<evidence type="ECO:0000259" key="2">
    <source>
        <dbReference type="PROSITE" id="PS50902"/>
    </source>
</evidence>
<dbReference type="GO" id="GO:0016020">
    <property type="term" value="C:membrane"/>
    <property type="evidence" value="ECO:0007669"/>
    <property type="project" value="TreeGrafter"/>
</dbReference>
<dbReference type="GO" id="GO:0003955">
    <property type="term" value="F:NAD(P)H dehydrogenase (quinone) activity"/>
    <property type="evidence" value="ECO:0007669"/>
    <property type="project" value="TreeGrafter"/>
</dbReference>
<dbReference type="Pfam" id="PF03358">
    <property type="entry name" value="FMN_red"/>
    <property type="match status" value="1"/>
</dbReference>
<proteinExistence type="predicted"/>
<dbReference type="GO" id="GO:0010181">
    <property type="term" value="F:FMN binding"/>
    <property type="evidence" value="ECO:0007669"/>
    <property type="project" value="InterPro"/>
</dbReference>
<gene>
    <name evidence="3" type="ORF">C7M71_014755</name>
</gene>
<dbReference type="EMBL" id="CP031264">
    <property type="protein sequence ID" value="AXI78502.1"/>
    <property type="molecule type" value="Genomic_DNA"/>
</dbReference>